<sequence>MLLSLAGPGFNMRVPEALGFSPPTANQNGLWSLRMANTDATASFQVLLPANGLCGILVIVGVIWIPPSYVDAGAKPPAA</sequence>
<reference evidence="2 3" key="1">
    <citation type="submission" date="2016-07" db="EMBL/GenBank/DDBJ databases">
        <title>Multiple horizontal gene transfer events from other fungi enriched the ability of initially mycotrophic Trichoderma (Ascomycota) to feed on dead plant biomass.</title>
        <authorList>
            <consortium name="DOE Joint Genome Institute"/>
            <person name="Aerts A."/>
            <person name="Atanasova L."/>
            <person name="Chenthamara K."/>
            <person name="Zhang J."/>
            <person name="Grujic M."/>
            <person name="Henrissat B."/>
            <person name="Kuo A."/>
            <person name="Salamov A."/>
            <person name="Lipzen A."/>
            <person name="Labutti K."/>
            <person name="Barry K."/>
            <person name="Miao Y."/>
            <person name="Rahimi M.J."/>
            <person name="Shen Q."/>
            <person name="Grigoriev I.V."/>
            <person name="Kubicek C.P."/>
            <person name="Druzhinina I.S."/>
        </authorList>
    </citation>
    <scope>NUCLEOTIDE SEQUENCE [LARGE SCALE GENOMIC DNA]</scope>
    <source>
        <strain evidence="2 3">CBS 433.97</strain>
    </source>
</reference>
<keyword evidence="1" id="KW-1133">Transmembrane helix</keyword>
<gene>
    <name evidence="2" type="ORF">M441DRAFT_276985</name>
</gene>
<proteinExistence type="predicted"/>
<feature type="transmembrane region" description="Helical" evidence="1">
    <location>
        <begin position="43"/>
        <end position="65"/>
    </location>
</feature>
<keyword evidence="1" id="KW-0472">Membrane</keyword>
<keyword evidence="1" id="KW-0812">Transmembrane</keyword>
<evidence type="ECO:0000313" key="2">
    <source>
        <dbReference type="EMBL" id="PTB36348.1"/>
    </source>
</evidence>
<evidence type="ECO:0000313" key="3">
    <source>
        <dbReference type="Proteomes" id="UP000240493"/>
    </source>
</evidence>
<accession>A0A2T3YUW3</accession>
<name>A0A2T3YUW3_TRIA4</name>
<dbReference type="EMBL" id="KZ679270">
    <property type="protein sequence ID" value="PTB36348.1"/>
    <property type="molecule type" value="Genomic_DNA"/>
</dbReference>
<organism evidence="2 3">
    <name type="scientific">Trichoderma asperellum (strain ATCC 204424 / CBS 433.97 / NBRC 101777)</name>
    <dbReference type="NCBI Taxonomy" id="1042311"/>
    <lineage>
        <taxon>Eukaryota</taxon>
        <taxon>Fungi</taxon>
        <taxon>Dikarya</taxon>
        <taxon>Ascomycota</taxon>
        <taxon>Pezizomycotina</taxon>
        <taxon>Sordariomycetes</taxon>
        <taxon>Hypocreomycetidae</taxon>
        <taxon>Hypocreales</taxon>
        <taxon>Hypocreaceae</taxon>
        <taxon>Trichoderma</taxon>
    </lineage>
</organism>
<dbReference type="Proteomes" id="UP000240493">
    <property type="component" value="Unassembled WGS sequence"/>
</dbReference>
<protein>
    <submittedName>
        <fullName evidence="2">Uncharacterized protein</fullName>
    </submittedName>
</protein>
<dbReference type="AlphaFoldDB" id="A0A2T3YUW3"/>
<evidence type="ECO:0000256" key="1">
    <source>
        <dbReference type="SAM" id="Phobius"/>
    </source>
</evidence>
<keyword evidence="3" id="KW-1185">Reference proteome</keyword>